<reference evidence="3 4" key="1">
    <citation type="submission" date="2020-01" db="EMBL/GenBank/DDBJ databases">
        <authorList>
            <consortium name="DOE Joint Genome Institute"/>
            <person name="Haridas S."/>
            <person name="Albert R."/>
            <person name="Binder M."/>
            <person name="Bloem J."/>
            <person name="Labutti K."/>
            <person name="Salamov A."/>
            <person name="Andreopoulos B."/>
            <person name="Baker S.E."/>
            <person name="Barry K."/>
            <person name="Bills G."/>
            <person name="Bluhm B.H."/>
            <person name="Cannon C."/>
            <person name="Castanera R."/>
            <person name="Culley D.E."/>
            <person name="Daum C."/>
            <person name="Ezra D."/>
            <person name="Gonzalez J.B."/>
            <person name="Henrissat B."/>
            <person name="Kuo A."/>
            <person name="Liang C."/>
            <person name="Lipzen A."/>
            <person name="Lutzoni F."/>
            <person name="Magnuson J."/>
            <person name="Mondo S."/>
            <person name="Nolan M."/>
            <person name="Ohm R."/>
            <person name="Pangilinan J."/>
            <person name="Park H.-J.H."/>
            <person name="Ramirez L."/>
            <person name="Alfaro M."/>
            <person name="Sun H."/>
            <person name="Tritt A."/>
            <person name="Yoshinaga Y."/>
            <person name="Zwiers L.-H.L."/>
            <person name="Turgeon B.G."/>
            <person name="Goodwin S.B."/>
            <person name="Spatafora J.W."/>
            <person name="Crous P.W."/>
            <person name="Grigoriev I.V."/>
        </authorList>
    </citation>
    <scope>NUCLEOTIDE SEQUENCE [LARGE SCALE GENOMIC DNA]</scope>
    <source>
        <strain evidence="3 4">CBS 611.86</strain>
    </source>
</reference>
<feature type="region of interest" description="Disordered" evidence="1">
    <location>
        <begin position="129"/>
        <end position="182"/>
    </location>
</feature>
<dbReference type="EMBL" id="JAADJZ010000015">
    <property type="protein sequence ID" value="KAF2869948.1"/>
    <property type="molecule type" value="Genomic_DNA"/>
</dbReference>
<feature type="compositionally biased region" description="Polar residues" evidence="1">
    <location>
        <begin position="167"/>
        <end position="182"/>
    </location>
</feature>
<feature type="chain" id="PRO_5028955427" evidence="2">
    <location>
        <begin position="17"/>
        <end position="202"/>
    </location>
</feature>
<evidence type="ECO:0000256" key="1">
    <source>
        <dbReference type="SAM" id="MobiDB-lite"/>
    </source>
</evidence>
<comment type="caution">
    <text evidence="3">The sequence shown here is derived from an EMBL/GenBank/DDBJ whole genome shotgun (WGS) entry which is preliminary data.</text>
</comment>
<keyword evidence="4" id="KW-1185">Reference proteome</keyword>
<name>A0A7C8I3J7_9PLEO</name>
<evidence type="ECO:0000313" key="3">
    <source>
        <dbReference type="EMBL" id="KAF2869948.1"/>
    </source>
</evidence>
<feature type="compositionally biased region" description="Polar residues" evidence="1">
    <location>
        <begin position="136"/>
        <end position="151"/>
    </location>
</feature>
<feature type="signal peptide" evidence="2">
    <location>
        <begin position="1"/>
        <end position="16"/>
    </location>
</feature>
<accession>A0A7C8I3J7</accession>
<sequence length="202" mass="20555">MRVIICLNIFTAIALAIGAKEPRQAESTPPPSPFSDNAAQLISAYIPDSIKSLLYSHYTSVESTTGDPLSAIESAFTALTPPAWLDALPTEYQSNIEALESAVSSLRVAATGGAGVSVIQPANSASASTEMSASATDQSESTLSSTSATNSGDEKQTSAPPPARETPSFTWGPSKPGSSAASTRVPIAVAGVLGLIGAIMVL</sequence>
<proteinExistence type="predicted"/>
<gene>
    <name evidence="3" type="ORF">BDV95DRAFT_92279</name>
</gene>
<evidence type="ECO:0000256" key="2">
    <source>
        <dbReference type="SAM" id="SignalP"/>
    </source>
</evidence>
<evidence type="ECO:0000313" key="4">
    <source>
        <dbReference type="Proteomes" id="UP000481861"/>
    </source>
</evidence>
<dbReference type="AlphaFoldDB" id="A0A7C8I3J7"/>
<protein>
    <submittedName>
        <fullName evidence="3">Uncharacterized protein</fullName>
    </submittedName>
</protein>
<keyword evidence="2" id="KW-0732">Signal</keyword>
<organism evidence="3 4">
    <name type="scientific">Massariosphaeria phaeospora</name>
    <dbReference type="NCBI Taxonomy" id="100035"/>
    <lineage>
        <taxon>Eukaryota</taxon>
        <taxon>Fungi</taxon>
        <taxon>Dikarya</taxon>
        <taxon>Ascomycota</taxon>
        <taxon>Pezizomycotina</taxon>
        <taxon>Dothideomycetes</taxon>
        <taxon>Pleosporomycetidae</taxon>
        <taxon>Pleosporales</taxon>
        <taxon>Pleosporales incertae sedis</taxon>
        <taxon>Massariosphaeria</taxon>
    </lineage>
</organism>
<dbReference type="Proteomes" id="UP000481861">
    <property type="component" value="Unassembled WGS sequence"/>
</dbReference>
<dbReference type="OrthoDB" id="3797327at2759"/>